<evidence type="ECO:0000256" key="3">
    <source>
        <dbReference type="RuleBase" id="RU003457"/>
    </source>
</evidence>
<dbReference type="CDD" id="cd02247">
    <property type="entry name" value="cupin_pirin_C"/>
    <property type="match status" value="1"/>
</dbReference>
<dbReference type="STRING" id="1149755.A0A2J6S594"/>
<evidence type="ECO:0000259" key="4">
    <source>
        <dbReference type="Pfam" id="PF02678"/>
    </source>
</evidence>
<dbReference type="PIRSF" id="PIRSF006232">
    <property type="entry name" value="Pirin"/>
    <property type="match status" value="1"/>
</dbReference>
<name>A0A2J6S594_HYAVF</name>
<organism evidence="6 7">
    <name type="scientific">Hyaloscypha variabilis (strain UAMH 11265 / GT02V1 / F)</name>
    <name type="common">Meliniomyces variabilis</name>
    <dbReference type="NCBI Taxonomy" id="1149755"/>
    <lineage>
        <taxon>Eukaryota</taxon>
        <taxon>Fungi</taxon>
        <taxon>Dikarya</taxon>
        <taxon>Ascomycota</taxon>
        <taxon>Pezizomycotina</taxon>
        <taxon>Leotiomycetes</taxon>
        <taxon>Helotiales</taxon>
        <taxon>Hyaloscyphaceae</taxon>
        <taxon>Hyaloscypha</taxon>
        <taxon>Hyaloscypha variabilis</taxon>
    </lineage>
</organism>
<dbReference type="InterPro" id="IPR008778">
    <property type="entry name" value="Pirin_C_dom"/>
</dbReference>
<dbReference type="SUPFAM" id="SSF51182">
    <property type="entry name" value="RmlC-like cupins"/>
    <property type="match status" value="1"/>
</dbReference>
<evidence type="ECO:0000259" key="5">
    <source>
        <dbReference type="Pfam" id="PF05726"/>
    </source>
</evidence>
<feature type="binding site" evidence="2">
    <location>
        <position position="55"/>
    </location>
    <ligand>
        <name>Fe cation</name>
        <dbReference type="ChEBI" id="CHEBI:24875"/>
    </ligand>
</feature>
<dbReference type="GO" id="GO:0046872">
    <property type="term" value="F:metal ion binding"/>
    <property type="evidence" value="ECO:0007669"/>
    <property type="project" value="UniProtKB-KW"/>
</dbReference>
<dbReference type="PANTHER" id="PTHR13903">
    <property type="entry name" value="PIRIN-RELATED"/>
    <property type="match status" value="1"/>
</dbReference>
<feature type="domain" description="Pirin N-terminal" evidence="4">
    <location>
        <begin position="23"/>
        <end position="119"/>
    </location>
</feature>
<feature type="binding site" evidence="2">
    <location>
        <position position="101"/>
    </location>
    <ligand>
        <name>Fe cation</name>
        <dbReference type="ChEBI" id="CHEBI:24875"/>
    </ligand>
</feature>
<sequence>MSLRKISKVFLALEQAEGAGAIVRRSIGTAQLRNFSPFLLLDHLESSSLGGFPDHPHRGQETISYILSGSLSHEDFTGAKGHVSTGGLQFMTAGRGIMHSEIPNPSPSGAPNIGLQLWVDLPSHLKLCPPRYRDLPASEIPLVELDEGRVRVKVISGKVGGVERGRDLTYVGVWYLDFEVEAGGKIVQEVPKGWNAFAYLLTGQATFGSGEGKRVVKRWHNVVFEQDGDSIEVSVDADAKESAHFVLIAGQPLDQPVVRLGPFVMNTEEEVQQAMRDFRRFENGFERARGWESEIGRGAM</sequence>
<keyword evidence="2" id="KW-0408">Iron</keyword>
<evidence type="ECO:0000256" key="2">
    <source>
        <dbReference type="PIRSR" id="PIRSR006232-1"/>
    </source>
</evidence>
<evidence type="ECO:0008006" key="8">
    <source>
        <dbReference type="Google" id="ProtNLM"/>
    </source>
</evidence>
<dbReference type="Pfam" id="PF05726">
    <property type="entry name" value="Pirin_C"/>
    <property type="match status" value="1"/>
</dbReference>
<dbReference type="InterPro" id="IPR011051">
    <property type="entry name" value="RmlC_Cupin_sf"/>
</dbReference>
<dbReference type="EMBL" id="KZ613939">
    <property type="protein sequence ID" value="PMD45936.1"/>
    <property type="molecule type" value="Genomic_DNA"/>
</dbReference>
<evidence type="ECO:0000256" key="1">
    <source>
        <dbReference type="ARBA" id="ARBA00008416"/>
    </source>
</evidence>
<keyword evidence="7" id="KW-1185">Reference proteome</keyword>
<dbReference type="PANTHER" id="PTHR13903:SF8">
    <property type="entry name" value="PIRIN"/>
    <property type="match status" value="1"/>
</dbReference>
<gene>
    <name evidence="6" type="ORF">L207DRAFT_479504</name>
</gene>
<feature type="binding site" evidence="2">
    <location>
        <position position="57"/>
    </location>
    <ligand>
        <name>Fe cation</name>
        <dbReference type="ChEBI" id="CHEBI:24875"/>
    </ligand>
</feature>
<dbReference type="InterPro" id="IPR012093">
    <property type="entry name" value="Pirin"/>
</dbReference>
<dbReference type="Gene3D" id="2.60.120.10">
    <property type="entry name" value="Jelly Rolls"/>
    <property type="match status" value="2"/>
</dbReference>
<evidence type="ECO:0000313" key="6">
    <source>
        <dbReference type="EMBL" id="PMD45936.1"/>
    </source>
</evidence>
<accession>A0A2J6S594</accession>
<dbReference type="InterPro" id="IPR003829">
    <property type="entry name" value="Pirin_N_dom"/>
</dbReference>
<dbReference type="Pfam" id="PF02678">
    <property type="entry name" value="Pirin"/>
    <property type="match status" value="1"/>
</dbReference>
<feature type="binding site" evidence="2">
    <location>
        <position position="99"/>
    </location>
    <ligand>
        <name>Fe cation</name>
        <dbReference type="ChEBI" id="CHEBI:24875"/>
    </ligand>
</feature>
<protein>
    <recommendedName>
        <fullName evidence="8">Pirin</fullName>
    </recommendedName>
</protein>
<dbReference type="CDD" id="cd02909">
    <property type="entry name" value="cupin_pirin_N"/>
    <property type="match status" value="1"/>
</dbReference>
<dbReference type="AlphaFoldDB" id="A0A2J6S594"/>
<dbReference type="InterPro" id="IPR014710">
    <property type="entry name" value="RmlC-like_jellyroll"/>
</dbReference>
<dbReference type="OrthoDB" id="198735at2759"/>
<keyword evidence="2" id="KW-0479">Metal-binding</keyword>
<dbReference type="Proteomes" id="UP000235786">
    <property type="component" value="Unassembled WGS sequence"/>
</dbReference>
<comment type="cofactor">
    <cofactor evidence="2">
        <name>Fe cation</name>
        <dbReference type="ChEBI" id="CHEBI:24875"/>
    </cofactor>
    <text evidence="2">Binds 1 Fe cation per subunit.</text>
</comment>
<feature type="domain" description="Pirin C-terminal" evidence="5">
    <location>
        <begin position="175"/>
        <end position="283"/>
    </location>
</feature>
<evidence type="ECO:0000313" key="7">
    <source>
        <dbReference type="Proteomes" id="UP000235786"/>
    </source>
</evidence>
<comment type="similarity">
    <text evidence="1 3">Belongs to the pirin family.</text>
</comment>
<proteinExistence type="inferred from homology"/>
<reference evidence="6 7" key="1">
    <citation type="submission" date="2016-04" db="EMBL/GenBank/DDBJ databases">
        <title>A degradative enzymes factory behind the ericoid mycorrhizal symbiosis.</title>
        <authorList>
            <consortium name="DOE Joint Genome Institute"/>
            <person name="Martino E."/>
            <person name="Morin E."/>
            <person name="Grelet G."/>
            <person name="Kuo A."/>
            <person name="Kohler A."/>
            <person name="Daghino S."/>
            <person name="Barry K."/>
            <person name="Choi C."/>
            <person name="Cichocki N."/>
            <person name="Clum A."/>
            <person name="Copeland A."/>
            <person name="Hainaut M."/>
            <person name="Haridas S."/>
            <person name="Labutti K."/>
            <person name="Lindquist E."/>
            <person name="Lipzen A."/>
            <person name="Khouja H.-R."/>
            <person name="Murat C."/>
            <person name="Ohm R."/>
            <person name="Olson A."/>
            <person name="Spatafora J."/>
            <person name="Veneault-Fourrey C."/>
            <person name="Henrissat B."/>
            <person name="Grigoriev I."/>
            <person name="Martin F."/>
            <person name="Perotto S."/>
        </authorList>
    </citation>
    <scope>NUCLEOTIDE SEQUENCE [LARGE SCALE GENOMIC DNA]</scope>
    <source>
        <strain evidence="6 7">F</strain>
    </source>
</reference>